<dbReference type="KEGG" id="cohn:KCTCHS21_33510"/>
<evidence type="ECO:0000313" key="2">
    <source>
        <dbReference type="Proteomes" id="UP000289856"/>
    </source>
</evidence>
<sequence length="116" mass="13496">MKYFKGGDSYIEMFKNTYLELFENYMQQSYWPFEITHPVTQRMLEMLDKAVGTHLSIGLYKSGDIHHYAEMIRRLGDEYGIGVTVAHILWQQELNAGKTPESLLLNNINHPNGYGH</sequence>
<reference evidence="1 2" key="1">
    <citation type="submission" date="2019-01" db="EMBL/GenBank/DDBJ databases">
        <title>Complete genome sequence of Cohnella hallensis HS21 isolated from Korean fir (Abies koreana) rhizospheric soil.</title>
        <authorList>
            <person name="Jiang L."/>
            <person name="Kang S.W."/>
            <person name="Kim S."/>
            <person name="Jung J."/>
            <person name="Kim C.Y."/>
            <person name="Kim D.H."/>
            <person name="Kim S.W."/>
            <person name="Lee J."/>
        </authorList>
    </citation>
    <scope>NUCLEOTIDE SEQUENCE [LARGE SCALE GENOMIC DNA]</scope>
    <source>
        <strain evidence="1 2">HS21</strain>
    </source>
</reference>
<accession>A0A3T1D789</accession>
<name>A0A3T1D789_9BACL</name>
<organism evidence="1 2">
    <name type="scientific">Cohnella abietis</name>
    <dbReference type="NCBI Taxonomy" id="2507935"/>
    <lineage>
        <taxon>Bacteria</taxon>
        <taxon>Bacillati</taxon>
        <taxon>Bacillota</taxon>
        <taxon>Bacilli</taxon>
        <taxon>Bacillales</taxon>
        <taxon>Paenibacillaceae</taxon>
        <taxon>Cohnella</taxon>
    </lineage>
</organism>
<proteinExistence type="predicted"/>
<keyword evidence="2" id="KW-1185">Reference proteome</keyword>
<dbReference type="Proteomes" id="UP000289856">
    <property type="component" value="Chromosome"/>
</dbReference>
<gene>
    <name evidence="1" type="ORF">KCTCHS21_33510</name>
</gene>
<evidence type="ECO:0000313" key="1">
    <source>
        <dbReference type="EMBL" id="BBI33952.1"/>
    </source>
</evidence>
<protein>
    <submittedName>
        <fullName evidence="1">Uncharacterized protein</fullName>
    </submittedName>
</protein>
<dbReference type="AlphaFoldDB" id="A0A3T1D789"/>
<dbReference type="EMBL" id="AP019400">
    <property type="protein sequence ID" value="BBI33952.1"/>
    <property type="molecule type" value="Genomic_DNA"/>
</dbReference>